<evidence type="ECO:0000256" key="1">
    <source>
        <dbReference type="SAM" id="Coils"/>
    </source>
</evidence>
<protein>
    <submittedName>
        <fullName evidence="2">Uncharacterized protein</fullName>
    </submittedName>
</protein>
<evidence type="ECO:0000313" key="2">
    <source>
        <dbReference type="EMBL" id="QDH46691.1"/>
    </source>
</evidence>
<feature type="coiled-coil region" evidence="1">
    <location>
        <begin position="80"/>
        <end position="114"/>
    </location>
</feature>
<dbReference type="Proteomes" id="UP000318298">
    <property type="component" value="Segment"/>
</dbReference>
<evidence type="ECO:0000313" key="3">
    <source>
        <dbReference type="Proteomes" id="UP000318298"/>
    </source>
</evidence>
<reference evidence="2 3" key="1">
    <citation type="submission" date="2019-04" db="EMBL/GenBank/DDBJ databases">
        <title>Novel bacteriophages capable of disrupting biofilms from clinical strains of Aeromonas hydrophila with intrinsic antibiotic resistance.</title>
        <authorList>
            <person name="Kabwe M."/>
            <person name="Brown T.L."/>
            <person name="Speirs L."/>
            <person name="Ku H."/>
            <person name="Leach M."/>
            <person name="Chan H.T."/>
            <person name="Petrovski S."/>
            <person name="Lock P."/>
            <person name="Tucci J."/>
        </authorList>
    </citation>
    <scope>NUCLEOTIDE SEQUENCE [LARGE SCALE GENOMIC DNA]</scope>
</reference>
<accession>A0A514A0B3</accession>
<sequence>MSIVKKPISAQLIPENAIPLYIVTSGDNPKIEEYRLSHETHNAYRVYRTFGDNLTEHRGLRTIMTHNLNNWGHQAFYRHIDALRHQRQLLIENAARLKVEADRAMERLDAHTRQWGKI</sequence>
<name>A0A514A0B3_9CAUD</name>
<keyword evidence="1" id="KW-0175">Coiled coil</keyword>
<organism evidence="2 3">
    <name type="scientific">Aeromonas phage LAh_7</name>
    <dbReference type="NCBI Taxonomy" id="2591031"/>
    <lineage>
        <taxon>Viruses</taxon>
        <taxon>Duplodnaviria</taxon>
        <taxon>Heunggongvirae</taxon>
        <taxon>Uroviricota</taxon>
        <taxon>Caudoviricetes</taxon>
        <taxon>Casjensviridae</taxon>
        <taxon>Sharonstreetvirus</taxon>
        <taxon>Sharonstreetvirus LAh7</taxon>
    </lineage>
</organism>
<gene>
    <name evidence="2" type="ORF">LAh7_32</name>
</gene>
<proteinExistence type="predicted"/>
<dbReference type="EMBL" id="MK838113">
    <property type="protein sequence ID" value="QDH46691.1"/>
    <property type="molecule type" value="Genomic_DNA"/>
</dbReference>
<keyword evidence="3" id="KW-1185">Reference proteome</keyword>